<sequence length="79" mass="9405">MIRSVVGYALNEREPFVYSAHHPHLLRWAFPAEFSKKGVRVIPYSQYPCILYLFDIIKAILFVHKKQYYVTLFTQNVEI</sequence>
<comment type="caution">
    <text evidence="1">The sequence shown here is derived from an EMBL/GenBank/DDBJ whole genome shotgun (WGS) entry which is preliminary data.</text>
</comment>
<protein>
    <submittedName>
        <fullName evidence="1">Uncharacterized protein</fullName>
    </submittedName>
</protein>
<evidence type="ECO:0000313" key="2">
    <source>
        <dbReference type="Proteomes" id="UP000023555"/>
    </source>
</evidence>
<evidence type="ECO:0000313" key="1">
    <source>
        <dbReference type="EMBL" id="EWH30669.1"/>
    </source>
</evidence>
<dbReference type="HOGENOM" id="CLU_2601824_0_0_9"/>
<reference evidence="1 2" key="1">
    <citation type="journal article" date="2015" name="Stand. Genomic Sci.">
        <title>Genome sequence and description of the mosquitocidal and heavy metal tolerant strain Lysinibacillus sphaericus CBAM5.</title>
        <authorList>
            <person name="Pena-Montenegro T.D."/>
            <person name="Lozano L."/>
            <person name="Dussan J."/>
        </authorList>
    </citation>
    <scope>NUCLEOTIDE SEQUENCE [LARGE SCALE GENOMIC DNA]</scope>
    <source>
        <strain evidence="1">CBAM5</strain>
    </source>
</reference>
<organism evidence="1 2">
    <name type="scientific">Lysinibacillus sphaericus CBAM5</name>
    <dbReference type="NCBI Taxonomy" id="1400869"/>
    <lineage>
        <taxon>Bacteria</taxon>
        <taxon>Bacillati</taxon>
        <taxon>Bacillota</taxon>
        <taxon>Bacilli</taxon>
        <taxon>Bacillales</taxon>
        <taxon>Bacillaceae</taxon>
        <taxon>Lysinibacillus</taxon>
    </lineage>
</organism>
<gene>
    <name evidence="1" type="ORF">P799_24270</name>
</gene>
<name>W7RJN7_LYSSH</name>
<dbReference type="Proteomes" id="UP000023555">
    <property type="component" value="Unassembled WGS sequence"/>
</dbReference>
<dbReference type="EMBL" id="AYKQ01000059">
    <property type="protein sequence ID" value="EWH30669.1"/>
    <property type="molecule type" value="Genomic_DNA"/>
</dbReference>
<proteinExistence type="predicted"/>
<dbReference type="AlphaFoldDB" id="W7RJN7"/>
<accession>W7RJN7</accession>